<comment type="caution">
    <text evidence="2">The sequence shown here is derived from an EMBL/GenBank/DDBJ whole genome shotgun (WGS) entry which is preliminary data.</text>
</comment>
<evidence type="ECO:0000313" key="2">
    <source>
        <dbReference type="EMBL" id="KAK2640118.1"/>
    </source>
</evidence>
<keyword evidence="3" id="KW-1185">Reference proteome</keyword>
<dbReference type="Proteomes" id="UP001280121">
    <property type="component" value="Unassembled WGS sequence"/>
</dbReference>
<evidence type="ECO:0000313" key="3">
    <source>
        <dbReference type="Proteomes" id="UP001280121"/>
    </source>
</evidence>
<accession>A0AAD9TQV3</accession>
<protein>
    <submittedName>
        <fullName evidence="2">Uncharacterized protein</fullName>
    </submittedName>
</protein>
<proteinExistence type="predicted"/>
<dbReference type="InterPro" id="IPR032675">
    <property type="entry name" value="LRR_dom_sf"/>
</dbReference>
<dbReference type="SUPFAM" id="SSF52058">
    <property type="entry name" value="L domain-like"/>
    <property type="match status" value="1"/>
</dbReference>
<gene>
    <name evidence="2" type="ORF">Ddye_027913</name>
</gene>
<name>A0AAD9TQV3_9ROSI</name>
<sequence>MLSTPTHLILKTCQLPALLKHLDIQSCSELTTLLPKGQLPETLETLKISSCKKLEWIVEKFHNNKALSEINIHGCHNLKSIPEGLHTLSGLHSIYIAYCNDFASFPKGGFPKSNFTLVIEGCEKLEALSNEINTLSSLEIYRCPNMSLSEEGLFTKLATLSITITKQFKALIQLGLHNFTSLMKLYISGDLDRESLQEEDVKITLPRSLTWLRIREFTKLKHLPLKGLEDLPSLETLTITGCKELISLPSLPSSLLKLEISNCPLLKELTTLPSLPTSLLQIRIYDCPLLKKACKRDNGKEWSKIADIPCVKIDYKFIYDPEEEAEA</sequence>
<dbReference type="GO" id="GO:0006952">
    <property type="term" value="P:defense response"/>
    <property type="evidence" value="ECO:0007669"/>
    <property type="project" value="UniProtKB-KW"/>
</dbReference>
<keyword evidence="1" id="KW-0611">Plant defense</keyword>
<evidence type="ECO:0000256" key="1">
    <source>
        <dbReference type="ARBA" id="ARBA00022821"/>
    </source>
</evidence>
<organism evidence="2 3">
    <name type="scientific">Dipteronia dyeriana</name>
    <dbReference type="NCBI Taxonomy" id="168575"/>
    <lineage>
        <taxon>Eukaryota</taxon>
        <taxon>Viridiplantae</taxon>
        <taxon>Streptophyta</taxon>
        <taxon>Embryophyta</taxon>
        <taxon>Tracheophyta</taxon>
        <taxon>Spermatophyta</taxon>
        <taxon>Magnoliopsida</taxon>
        <taxon>eudicotyledons</taxon>
        <taxon>Gunneridae</taxon>
        <taxon>Pentapetalae</taxon>
        <taxon>rosids</taxon>
        <taxon>malvids</taxon>
        <taxon>Sapindales</taxon>
        <taxon>Sapindaceae</taxon>
        <taxon>Hippocastanoideae</taxon>
        <taxon>Acereae</taxon>
        <taxon>Dipteronia</taxon>
    </lineage>
</organism>
<reference evidence="2" key="1">
    <citation type="journal article" date="2023" name="Plant J.">
        <title>Genome sequences and population genomics provide insights into the demographic history, inbreeding, and mutation load of two 'living fossil' tree species of Dipteronia.</title>
        <authorList>
            <person name="Feng Y."/>
            <person name="Comes H.P."/>
            <person name="Chen J."/>
            <person name="Zhu S."/>
            <person name="Lu R."/>
            <person name="Zhang X."/>
            <person name="Li P."/>
            <person name="Qiu J."/>
            <person name="Olsen K.M."/>
            <person name="Qiu Y."/>
        </authorList>
    </citation>
    <scope>NUCLEOTIDE SEQUENCE</scope>
    <source>
        <strain evidence="2">KIB01</strain>
    </source>
</reference>
<dbReference type="AlphaFoldDB" id="A0AAD9TQV3"/>
<dbReference type="PANTHER" id="PTHR36766:SF40">
    <property type="entry name" value="DISEASE RESISTANCE PROTEIN RGA3"/>
    <property type="match status" value="1"/>
</dbReference>
<dbReference type="PANTHER" id="PTHR36766">
    <property type="entry name" value="PLANT BROAD-SPECTRUM MILDEW RESISTANCE PROTEIN RPW8"/>
    <property type="match status" value="1"/>
</dbReference>
<dbReference type="EMBL" id="JANJYI010000008">
    <property type="protein sequence ID" value="KAK2640118.1"/>
    <property type="molecule type" value="Genomic_DNA"/>
</dbReference>
<dbReference type="Gene3D" id="3.80.10.10">
    <property type="entry name" value="Ribonuclease Inhibitor"/>
    <property type="match status" value="2"/>
</dbReference>